<dbReference type="Pfam" id="PF13520">
    <property type="entry name" value="AA_permease_2"/>
    <property type="match status" value="1"/>
</dbReference>
<evidence type="ECO:0000256" key="1">
    <source>
        <dbReference type="ARBA" id="ARBA00004141"/>
    </source>
</evidence>
<evidence type="ECO:0000313" key="7">
    <source>
        <dbReference type="Proteomes" id="UP000253606"/>
    </source>
</evidence>
<protein>
    <submittedName>
        <fullName evidence="6">Cationic amino acid transporter</fullName>
    </submittedName>
</protein>
<dbReference type="PIRSF" id="PIRSF006060">
    <property type="entry name" value="AA_transporter"/>
    <property type="match status" value="1"/>
</dbReference>
<feature type="transmembrane region" description="Helical" evidence="5">
    <location>
        <begin position="392"/>
        <end position="416"/>
    </location>
</feature>
<dbReference type="OrthoDB" id="3181223at2"/>
<feature type="transmembrane region" description="Helical" evidence="5">
    <location>
        <begin position="428"/>
        <end position="449"/>
    </location>
</feature>
<keyword evidence="4 5" id="KW-0472">Membrane</keyword>
<dbReference type="PANTHER" id="PTHR11785:SF512">
    <property type="entry name" value="SOBREMESA, ISOFORM B"/>
    <property type="match status" value="1"/>
</dbReference>
<evidence type="ECO:0000256" key="2">
    <source>
        <dbReference type="ARBA" id="ARBA00022692"/>
    </source>
</evidence>
<keyword evidence="3 5" id="KW-1133">Transmembrane helix</keyword>
<feature type="transmembrane region" description="Helical" evidence="5">
    <location>
        <begin position="367"/>
        <end position="386"/>
    </location>
</feature>
<evidence type="ECO:0000313" key="6">
    <source>
        <dbReference type="EMBL" id="AXC10772.1"/>
    </source>
</evidence>
<feature type="transmembrane region" description="Helical" evidence="5">
    <location>
        <begin position="267"/>
        <end position="289"/>
    </location>
</feature>
<name>A0A2Z5FVJ2_9BACT</name>
<feature type="transmembrane region" description="Helical" evidence="5">
    <location>
        <begin position="319"/>
        <end position="342"/>
    </location>
</feature>
<dbReference type="RefSeq" id="WP_114206341.1">
    <property type="nucleotide sequence ID" value="NZ_CP030840.1"/>
</dbReference>
<evidence type="ECO:0000256" key="5">
    <source>
        <dbReference type="SAM" id="Phobius"/>
    </source>
</evidence>
<dbReference type="Proteomes" id="UP000253606">
    <property type="component" value="Chromosome"/>
</dbReference>
<feature type="transmembrane region" description="Helical" evidence="5">
    <location>
        <begin position="111"/>
        <end position="138"/>
    </location>
</feature>
<accession>A0A2Z5FVJ2</accession>
<feature type="transmembrane region" description="Helical" evidence="5">
    <location>
        <begin position="227"/>
        <end position="246"/>
    </location>
</feature>
<dbReference type="InterPro" id="IPR050598">
    <property type="entry name" value="AminoAcid_Transporter"/>
</dbReference>
<reference evidence="6 7" key="1">
    <citation type="journal article" date="2018" name="Front. Microbiol.">
        <title>Hydrolytic Capabilities as a Key to Environmental Success: Chitinolytic and Cellulolytic Acidobacteria From Acidic Sub-arctic Soils and Boreal Peatlands.</title>
        <authorList>
            <person name="Belova S.E."/>
            <person name="Ravin N.V."/>
            <person name="Pankratov T.A."/>
            <person name="Rakitin A.L."/>
            <person name="Ivanova A.A."/>
            <person name="Beletsky A.V."/>
            <person name="Mardanov A.V."/>
            <person name="Sinninghe Damste J.S."/>
            <person name="Dedysh S.N."/>
        </authorList>
    </citation>
    <scope>NUCLEOTIDE SEQUENCE [LARGE SCALE GENOMIC DNA]</scope>
    <source>
        <strain evidence="6 7">SBC82</strain>
    </source>
</reference>
<feature type="transmembrane region" description="Helical" evidence="5">
    <location>
        <begin position="455"/>
        <end position="471"/>
    </location>
</feature>
<feature type="transmembrane region" description="Helical" evidence="5">
    <location>
        <begin position="158"/>
        <end position="177"/>
    </location>
</feature>
<feature type="transmembrane region" description="Helical" evidence="5">
    <location>
        <begin position="189"/>
        <end position="207"/>
    </location>
</feature>
<dbReference type="KEGG" id="abas:ACPOL_1426"/>
<organism evidence="6 7">
    <name type="scientific">Acidisarcina polymorpha</name>
    <dbReference type="NCBI Taxonomy" id="2211140"/>
    <lineage>
        <taxon>Bacteria</taxon>
        <taxon>Pseudomonadati</taxon>
        <taxon>Acidobacteriota</taxon>
        <taxon>Terriglobia</taxon>
        <taxon>Terriglobales</taxon>
        <taxon>Acidobacteriaceae</taxon>
        <taxon>Acidisarcina</taxon>
    </lineage>
</organism>
<proteinExistence type="predicted"/>
<dbReference type="Gene3D" id="1.20.1740.10">
    <property type="entry name" value="Amino acid/polyamine transporter I"/>
    <property type="match status" value="1"/>
</dbReference>
<keyword evidence="7" id="KW-1185">Reference proteome</keyword>
<dbReference type="PANTHER" id="PTHR11785">
    <property type="entry name" value="AMINO ACID TRANSPORTER"/>
    <property type="match status" value="1"/>
</dbReference>
<dbReference type="GO" id="GO:0015179">
    <property type="term" value="F:L-amino acid transmembrane transporter activity"/>
    <property type="evidence" value="ECO:0007669"/>
    <property type="project" value="TreeGrafter"/>
</dbReference>
<feature type="transmembrane region" description="Helical" evidence="5">
    <location>
        <begin position="61"/>
        <end position="79"/>
    </location>
</feature>
<feature type="transmembrane region" description="Helical" evidence="5">
    <location>
        <begin position="31"/>
        <end position="55"/>
    </location>
</feature>
<evidence type="ECO:0000256" key="4">
    <source>
        <dbReference type="ARBA" id="ARBA00023136"/>
    </source>
</evidence>
<sequence length="487" mass="53320">MAKFTNSPADATANPSPAAPKLARQVSFGSALSLNMMNMIGVGPFITLPLVVIAMGGPQAMLGWVLGAVIAICDGLVWAELGAMMPQAGGSYAYLREMYGRDRAGRLASFLYVWQMGFSAPLSIASGCIGLAQYAAYLWSPLANRVFSHSNLPWLGDLRYTSLAAAATCAVTVALLYRNVRSITRLAWILWAGVLITITSVIVAGFTHFHSAQAFSFPSGAFHPGHVFFSGLGAATLIATYDYWGYYNVAFLGGEIREPGRAIPRAILISIFIVAVLYLLMNVSVLGVIPWQEMNSSINTQGRFAVVALVMQRTFGATAARIIALLVMWTAFASVFALLLGYSRVPYAAALDGNYFKIFARLHPREAFPNVSLLALGTVATFFCFFDLSNVIAALVAIRIILQFLLQHVGVILLRIREPDRDRPFRMWLYPLPPVLAGIGFLFILISRPNASRELRYGAMIAISGLLIYFVRARYRREWPFAKQAQT</sequence>
<dbReference type="EMBL" id="CP030840">
    <property type="protein sequence ID" value="AXC10772.1"/>
    <property type="molecule type" value="Genomic_DNA"/>
</dbReference>
<comment type="subcellular location">
    <subcellularLocation>
        <location evidence="1">Membrane</location>
        <topology evidence="1">Multi-pass membrane protein</topology>
    </subcellularLocation>
</comment>
<evidence type="ECO:0000256" key="3">
    <source>
        <dbReference type="ARBA" id="ARBA00022989"/>
    </source>
</evidence>
<dbReference type="AlphaFoldDB" id="A0A2Z5FVJ2"/>
<keyword evidence="2 5" id="KW-0812">Transmembrane</keyword>
<gene>
    <name evidence="6" type="ORF">ACPOL_1426</name>
</gene>
<dbReference type="InterPro" id="IPR002293">
    <property type="entry name" value="AA/rel_permease1"/>
</dbReference>
<dbReference type="GO" id="GO:0016020">
    <property type="term" value="C:membrane"/>
    <property type="evidence" value="ECO:0007669"/>
    <property type="project" value="UniProtKB-SubCell"/>
</dbReference>